<evidence type="ECO:0000313" key="2">
    <source>
        <dbReference type="Proteomes" id="UP001066276"/>
    </source>
</evidence>
<dbReference type="PROSITE" id="PS51257">
    <property type="entry name" value="PROKAR_LIPOPROTEIN"/>
    <property type="match status" value="1"/>
</dbReference>
<evidence type="ECO:0000313" key="1">
    <source>
        <dbReference type="EMBL" id="KAJ1175389.1"/>
    </source>
</evidence>
<sequence>MQWRRCGVESEEGRLEQYGQQWTLAAVGGCGGVAELEVRLAGDPRNLRPVSPLLLLPGTLTSDIPQPLPPLLLKQPGGSLLPCWDPHSVAGCRQLQQPE</sequence>
<dbReference type="EMBL" id="JANPWB010000006">
    <property type="protein sequence ID" value="KAJ1175389.1"/>
    <property type="molecule type" value="Genomic_DNA"/>
</dbReference>
<reference evidence="1" key="1">
    <citation type="journal article" date="2022" name="bioRxiv">
        <title>Sequencing and chromosome-scale assembly of the giantPleurodeles waltlgenome.</title>
        <authorList>
            <person name="Brown T."/>
            <person name="Elewa A."/>
            <person name="Iarovenko S."/>
            <person name="Subramanian E."/>
            <person name="Araus A.J."/>
            <person name="Petzold A."/>
            <person name="Susuki M."/>
            <person name="Suzuki K.-i.T."/>
            <person name="Hayashi T."/>
            <person name="Toyoda A."/>
            <person name="Oliveira C."/>
            <person name="Osipova E."/>
            <person name="Leigh N.D."/>
            <person name="Simon A."/>
            <person name="Yun M.H."/>
        </authorList>
    </citation>
    <scope>NUCLEOTIDE SEQUENCE</scope>
    <source>
        <strain evidence="1">20211129_DDA</strain>
        <tissue evidence="1">Liver</tissue>
    </source>
</reference>
<keyword evidence="2" id="KW-1185">Reference proteome</keyword>
<gene>
    <name evidence="1" type="ORF">NDU88_000677</name>
</gene>
<protein>
    <submittedName>
        <fullName evidence="1">Uncharacterized protein</fullName>
    </submittedName>
</protein>
<comment type="caution">
    <text evidence="1">The sequence shown here is derived from an EMBL/GenBank/DDBJ whole genome shotgun (WGS) entry which is preliminary data.</text>
</comment>
<dbReference type="Proteomes" id="UP001066276">
    <property type="component" value="Chromosome 3_2"/>
</dbReference>
<accession>A0AAV7THF9</accession>
<proteinExistence type="predicted"/>
<organism evidence="1 2">
    <name type="scientific">Pleurodeles waltl</name>
    <name type="common">Iberian ribbed newt</name>
    <dbReference type="NCBI Taxonomy" id="8319"/>
    <lineage>
        <taxon>Eukaryota</taxon>
        <taxon>Metazoa</taxon>
        <taxon>Chordata</taxon>
        <taxon>Craniata</taxon>
        <taxon>Vertebrata</taxon>
        <taxon>Euteleostomi</taxon>
        <taxon>Amphibia</taxon>
        <taxon>Batrachia</taxon>
        <taxon>Caudata</taxon>
        <taxon>Salamandroidea</taxon>
        <taxon>Salamandridae</taxon>
        <taxon>Pleurodelinae</taxon>
        <taxon>Pleurodeles</taxon>
    </lineage>
</organism>
<name>A0AAV7THF9_PLEWA</name>
<dbReference type="AlphaFoldDB" id="A0AAV7THF9"/>